<evidence type="ECO:0000256" key="1">
    <source>
        <dbReference type="ARBA" id="ARBA00022723"/>
    </source>
</evidence>
<evidence type="ECO:0000256" key="5">
    <source>
        <dbReference type="PROSITE-ProRule" id="PRU01172"/>
    </source>
</evidence>
<dbReference type="PROSITE" id="PS00289">
    <property type="entry name" value="PTX_1"/>
    <property type="match status" value="1"/>
</dbReference>
<dbReference type="PANTHER" id="PTHR45869:SF2">
    <property type="entry name" value="C-REACTIVE PROTEIN-RELATED"/>
    <property type="match status" value="1"/>
</dbReference>
<keyword evidence="1 6" id="KW-0479">Metal-binding</keyword>
<comment type="subunit">
    <text evidence="6">Homopentamer. Pentaxin (or pentraxin) have a discoid arrangement of 5 non-covalently bound subunits.</text>
</comment>
<protein>
    <recommendedName>
        <fullName evidence="6">Pentraxin family member</fullName>
    </recommendedName>
</protein>
<dbReference type="SMART" id="SM00159">
    <property type="entry name" value="PTX"/>
    <property type="match status" value="1"/>
</dbReference>
<dbReference type="Gene3D" id="2.60.120.200">
    <property type="match status" value="1"/>
</dbReference>
<reference evidence="8" key="1">
    <citation type="submission" date="2023-08" db="EMBL/GenBank/DDBJ databases">
        <authorList>
            <person name="Alioto T."/>
            <person name="Alioto T."/>
            <person name="Gomez Garrido J."/>
        </authorList>
    </citation>
    <scope>NUCLEOTIDE SEQUENCE</scope>
</reference>
<keyword evidence="4" id="KW-1015">Disulfide bond</keyword>
<evidence type="ECO:0000259" key="7">
    <source>
        <dbReference type="PROSITE" id="PS51828"/>
    </source>
</evidence>
<dbReference type="InterPro" id="IPR001759">
    <property type="entry name" value="PTX_dom"/>
</dbReference>
<gene>
    <name evidence="8" type="ORF">XNOV1_A010585</name>
</gene>
<proteinExistence type="inferred from homology"/>
<dbReference type="SUPFAM" id="SSF49899">
    <property type="entry name" value="Concanavalin A-like lectins/glucanases"/>
    <property type="match status" value="1"/>
</dbReference>
<evidence type="ECO:0000256" key="4">
    <source>
        <dbReference type="ARBA" id="ARBA00023157"/>
    </source>
</evidence>
<dbReference type="InterPro" id="IPR030476">
    <property type="entry name" value="Pentaxin_CS"/>
</dbReference>
<feature type="chain" id="PRO_5043090043" description="Pentraxin family member" evidence="6">
    <location>
        <begin position="18"/>
        <end position="234"/>
    </location>
</feature>
<dbReference type="GO" id="GO:0005576">
    <property type="term" value="C:extracellular region"/>
    <property type="evidence" value="ECO:0007669"/>
    <property type="project" value="UniProtKB-SubCell"/>
</dbReference>
<dbReference type="PRINTS" id="PR00895">
    <property type="entry name" value="PENTAXIN"/>
</dbReference>
<dbReference type="EMBL" id="OY660879">
    <property type="protein sequence ID" value="CAJ1075580.1"/>
    <property type="molecule type" value="Genomic_DNA"/>
</dbReference>
<comment type="similarity">
    <text evidence="6">Belongs to the pentraxin family.</text>
</comment>
<keyword evidence="3 6" id="KW-0106">Calcium</keyword>
<keyword evidence="9" id="KW-1185">Reference proteome</keyword>
<dbReference type="InterPro" id="IPR013320">
    <property type="entry name" value="ConA-like_dom_sf"/>
</dbReference>
<evidence type="ECO:0000313" key="8">
    <source>
        <dbReference type="EMBL" id="CAJ1075580.1"/>
    </source>
</evidence>
<comment type="subcellular location">
    <subcellularLocation>
        <location evidence="6">Secreted</location>
    </subcellularLocation>
</comment>
<evidence type="ECO:0000256" key="2">
    <source>
        <dbReference type="ARBA" id="ARBA00022729"/>
    </source>
</evidence>
<feature type="domain" description="Pentraxin (PTX)" evidence="7">
    <location>
        <begin position="29"/>
        <end position="234"/>
    </location>
</feature>
<sequence length="234" mass="26314">MKPVAVFFLFTISSAFAGTAKPFFPERYSHKTLVFPEPSANTYAVMTPLKPLNLKAFTLCMRVATELSGYREVILFAYRTKDHDELNVWREKDGRLSLYLRSSSEGVKFKVPELGALTTHLCLTWDSKTGATTIFMNGQKSLTKIYRKGHTIEAGGTVVLGQDPDSCLGHFDYHQSFVGEISDVDMWSYVRPDTAMVDMANSRGKNQFVRGNVINWATGNLKLFGKVYALHHLL</sequence>
<dbReference type="PANTHER" id="PTHR45869">
    <property type="entry name" value="C-REACTIVE PROTEIN-RELATED"/>
    <property type="match status" value="1"/>
</dbReference>
<dbReference type="PROSITE" id="PS51828">
    <property type="entry name" value="PTX_2"/>
    <property type="match status" value="1"/>
</dbReference>
<keyword evidence="2 6" id="KW-0732">Signal</keyword>
<evidence type="ECO:0000313" key="9">
    <source>
        <dbReference type="Proteomes" id="UP001178508"/>
    </source>
</evidence>
<organism evidence="8 9">
    <name type="scientific">Xyrichtys novacula</name>
    <name type="common">Pearly razorfish</name>
    <name type="synonym">Hemipteronotus novacula</name>
    <dbReference type="NCBI Taxonomy" id="13765"/>
    <lineage>
        <taxon>Eukaryota</taxon>
        <taxon>Metazoa</taxon>
        <taxon>Chordata</taxon>
        <taxon>Craniata</taxon>
        <taxon>Vertebrata</taxon>
        <taxon>Euteleostomi</taxon>
        <taxon>Actinopterygii</taxon>
        <taxon>Neopterygii</taxon>
        <taxon>Teleostei</taxon>
        <taxon>Neoteleostei</taxon>
        <taxon>Acanthomorphata</taxon>
        <taxon>Eupercaria</taxon>
        <taxon>Labriformes</taxon>
        <taxon>Labridae</taxon>
        <taxon>Xyrichtys</taxon>
    </lineage>
</organism>
<dbReference type="InterPro" id="IPR051005">
    <property type="entry name" value="Pentraxin_domain"/>
</dbReference>
<dbReference type="GO" id="GO:0046872">
    <property type="term" value="F:metal ion binding"/>
    <property type="evidence" value="ECO:0007669"/>
    <property type="project" value="UniProtKB-KW"/>
</dbReference>
<name>A0AAV1GQR4_XYRNO</name>
<dbReference type="Pfam" id="PF00354">
    <property type="entry name" value="Pentaxin"/>
    <property type="match status" value="1"/>
</dbReference>
<feature type="signal peptide" evidence="6">
    <location>
        <begin position="1"/>
        <end position="17"/>
    </location>
</feature>
<comment type="cofactor">
    <cofactor evidence="6">
        <name>Ca(2+)</name>
        <dbReference type="ChEBI" id="CHEBI:29108"/>
    </cofactor>
    <text evidence="6">Binds 2 calcium ions per subunit.</text>
</comment>
<dbReference type="Proteomes" id="UP001178508">
    <property type="component" value="Chromosome 16"/>
</dbReference>
<dbReference type="AlphaFoldDB" id="A0AAV1GQR4"/>
<evidence type="ECO:0000256" key="6">
    <source>
        <dbReference type="RuleBase" id="RU362112"/>
    </source>
</evidence>
<accession>A0AAV1GQR4</accession>
<evidence type="ECO:0000256" key="3">
    <source>
        <dbReference type="ARBA" id="ARBA00022837"/>
    </source>
</evidence>
<comment type="caution">
    <text evidence="5">Lacks conserved residue(s) required for the propagation of feature annotation.</text>
</comment>